<dbReference type="Gene3D" id="3.40.50.720">
    <property type="entry name" value="NAD(P)-binding Rossmann-like Domain"/>
    <property type="match status" value="1"/>
</dbReference>
<name>A0A518GXE6_9BACT</name>
<feature type="domain" description="GFO/IDH/MocA-like oxidoreductase" evidence="3">
    <location>
        <begin position="168"/>
        <end position="277"/>
    </location>
</feature>
<dbReference type="GO" id="GO:0103074">
    <property type="term" value="F:glucose-6-phosphate 3-dehydrogenase activity"/>
    <property type="evidence" value="ECO:0007669"/>
    <property type="project" value="UniProtKB-EC"/>
</dbReference>
<dbReference type="PROSITE" id="PS51318">
    <property type="entry name" value="TAT"/>
    <property type="match status" value="1"/>
</dbReference>
<keyword evidence="4" id="KW-0560">Oxidoreductase</keyword>
<protein>
    <submittedName>
        <fullName evidence="4">Glucose-6-phosphate 3-dehydrogenase</fullName>
        <ecNumber evidence="4">1.1.1.361</ecNumber>
    </submittedName>
</protein>
<evidence type="ECO:0000259" key="2">
    <source>
        <dbReference type="Pfam" id="PF01408"/>
    </source>
</evidence>
<dbReference type="KEGG" id="tpla:ElP_11170"/>
<evidence type="ECO:0000313" key="5">
    <source>
        <dbReference type="Proteomes" id="UP000317835"/>
    </source>
</evidence>
<dbReference type="EMBL" id="CP036426">
    <property type="protein sequence ID" value="QDV33274.1"/>
    <property type="molecule type" value="Genomic_DNA"/>
</dbReference>
<accession>A0A518GXE6</accession>
<sequence precursor="true">MMPNPPDRRRFLAGSAALMLGGATSPATAGPSGTTAGGPARVAVVGTGARGSDLIRALSTIESARIVAVCDDYGPHLDRGLHYAGARVEPFRDFERMLDRTRPDAVVIATPLFRHFPMAMLAVGAGCAVFCEKTMCGSVEEAKTLAGEVEARGAVFQVGLQRRSNAIYAQAEAMVRAGMLGRVVSIKAQWTRNNSWRRPLPVPRDHPDRPALERRLNWRLYRETSRGLMAELASHQLDVATRLLGVPPTRAIGTGGIDHWRDGREVFDNVSCIYEYEVAPDRPPAPPLPRDGADRPYTVRVHYASHQSNAYEGASELIMGDRGTLFLTPNKGLFYREADPGEADWGRGGEPGSADRDAAVLTAGKTLKLSNDPWAHRGKPFEIDATGDDTRDSLVSFLDCILRGDPATPCDARVGLVNAATILIGDEAMRRQSPVDFPADL</sequence>
<dbReference type="InterPro" id="IPR055170">
    <property type="entry name" value="GFO_IDH_MocA-like_dom"/>
</dbReference>
<gene>
    <name evidence="4" type="primary">ntdC_3</name>
    <name evidence="4" type="ORF">ElP_11170</name>
</gene>
<dbReference type="RefSeq" id="WP_197446734.1">
    <property type="nucleotide sequence ID" value="NZ_CP036426.1"/>
</dbReference>
<dbReference type="PANTHER" id="PTHR43818">
    <property type="entry name" value="BCDNA.GH03377"/>
    <property type="match status" value="1"/>
</dbReference>
<dbReference type="InterPro" id="IPR036291">
    <property type="entry name" value="NAD(P)-bd_dom_sf"/>
</dbReference>
<dbReference type="EC" id="1.1.1.361" evidence="4"/>
<dbReference type="SUPFAM" id="SSF51735">
    <property type="entry name" value="NAD(P)-binding Rossmann-fold domains"/>
    <property type="match status" value="1"/>
</dbReference>
<reference evidence="4 5" key="1">
    <citation type="submission" date="2019-02" db="EMBL/GenBank/DDBJ databases">
        <title>Deep-cultivation of Planctomycetes and their phenomic and genomic characterization uncovers novel biology.</title>
        <authorList>
            <person name="Wiegand S."/>
            <person name="Jogler M."/>
            <person name="Boedeker C."/>
            <person name="Pinto D."/>
            <person name="Vollmers J."/>
            <person name="Rivas-Marin E."/>
            <person name="Kohn T."/>
            <person name="Peeters S.H."/>
            <person name="Heuer A."/>
            <person name="Rast P."/>
            <person name="Oberbeckmann S."/>
            <person name="Bunk B."/>
            <person name="Jeske O."/>
            <person name="Meyerdierks A."/>
            <person name="Storesund J.E."/>
            <person name="Kallscheuer N."/>
            <person name="Luecker S."/>
            <person name="Lage O.M."/>
            <person name="Pohl T."/>
            <person name="Merkel B.J."/>
            <person name="Hornburger P."/>
            <person name="Mueller R.-W."/>
            <person name="Bruemmer F."/>
            <person name="Labrenz M."/>
            <person name="Spormann A.M."/>
            <person name="Op den Camp H."/>
            <person name="Overmann J."/>
            <person name="Amann R."/>
            <person name="Jetten M.S.M."/>
            <person name="Mascher T."/>
            <person name="Medema M.H."/>
            <person name="Devos D.P."/>
            <person name="Kaster A.-K."/>
            <person name="Ovreas L."/>
            <person name="Rohde M."/>
            <person name="Galperin M.Y."/>
            <person name="Jogler C."/>
        </authorList>
    </citation>
    <scope>NUCLEOTIDE SEQUENCE [LARGE SCALE GENOMIC DNA]</scope>
    <source>
        <strain evidence="4 5">ElP</strain>
    </source>
</reference>
<dbReference type="Gene3D" id="3.30.360.10">
    <property type="entry name" value="Dihydrodipicolinate Reductase, domain 2"/>
    <property type="match status" value="1"/>
</dbReference>
<dbReference type="InterPro" id="IPR000683">
    <property type="entry name" value="Gfo/Idh/MocA-like_OxRdtase_N"/>
</dbReference>
<dbReference type="Proteomes" id="UP000317835">
    <property type="component" value="Chromosome"/>
</dbReference>
<dbReference type="Pfam" id="PF01408">
    <property type="entry name" value="GFO_IDH_MocA"/>
    <property type="match status" value="1"/>
</dbReference>
<feature type="signal peptide" evidence="1">
    <location>
        <begin position="1"/>
        <end position="29"/>
    </location>
</feature>
<dbReference type="InterPro" id="IPR006311">
    <property type="entry name" value="TAT_signal"/>
</dbReference>
<evidence type="ECO:0000256" key="1">
    <source>
        <dbReference type="SAM" id="SignalP"/>
    </source>
</evidence>
<feature type="domain" description="Gfo/Idh/MocA-like oxidoreductase N-terminal" evidence="2">
    <location>
        <begin position="41"/>
        <end position="159"/>
    </location>
</feature>
<dbReference type="GO" id="GO:0000166">
    <property type="term" value="F:nucleotide binding"/>
    <property type="evidence" value="ECO:0007669"/>
    <property type="project" value="InterPro"/>
</dbReference>
<dbReference type="SUPFAM" id="SSF55347">
    <property type="entry name" value="Glyceraldehyde-3-phosphate dehydrogenase-like, C-terminal domain"/>
    <property type="match status" value="1"/>
</dbReference>
<evidence type="ECO:0000313" key="4">
    <source>
        <dbReference type="EMBL" id="QDV33274.1"/>
    </source>
</evidence>
<organism evidence="4 5">
    <name type="scientific">Tautonia plasticadhaerens</name>
    <dbReference type="NCBI Taxonomy" id="2527974"/>
    <lineage>
        <taxon>Bacteria</taxon>
        <taxon>Pseudomonadati</taxon>
        <taxon>Planctomycetota</taxon>
        <taxon>Planctomycetia</taxon>
        <taxon>Isosphaerales</taxon>
        <taxon>Isosphaeraceae</taxon>
        <taxon>Tautonia</taxon>
    </lineage>
</organism>
<proteinExistence type="predicted"/>
<dbReference type="Pfam" id="PF22725">
    <property type="entry name" value="GFO_IDH_MocA_C3"/>
    <property type="match status" value="1"/>
</dbReference>
<dbReference type="AlphaFoldDB" id="A0A518GXE6"/>
<dbReference type="PANTHER" id="PTHR43818:SF12">
    <property type="entry name" value="NADH-DEPENDENT DEHYDROGENASE-RELATED"/>
    <property type="match status" value="1"/>
</dbReference>
<feature type="chain" id="PRO_5021830115" evidence="1">
    <location>
        <begin position="30"/>
        <end position="441"/>
    </location>
</feature>
<keyword evidence="1" id="KW-0732">Signal</keyword>
<keyword evidence="5" id="KW-1185">Reference proteome</keyword>
<evidence type="ECO:0000259" key="3">
    <source>
        <dbReference type="Pfam" id="PF22725"/>
    </source>
</evidence>
<dbReference type="InterPro" id="IPR050463">
    <property type="entry name" value="Gfo/Idh/MocA_oxidrdct_glycsds"/>
</dbReference>